<reference evidence="2" key="1">
    <citation type="submission" date="2021-03" db="EMBL/GenBank/DDBJ databases">
        <authorList>
            <person name="Kanchanasin P."/>
            <person name="Saeng-In P."/>
            <person name="Phongsopitanun W."/>
            <person name="Yuki M."/>
            <person name="Kudo T."/>
            <person name="Ohkuma M."/>
            <person name="Tanasupawat S."/>
        </authorList>
    </citation>
    <scope>NUCLEOTIDE SEQUENCE</scope>
    <source>
        <strain evidence="2">GKU 128</strain>
    </source>
</reference>
<name>A0A939PJV5_9ACTN</name>
<feature type="domain" description="VOC" evidence="1">
    <location>
        <begin position="7"/>
        <end position="119"/>
    </location>
</feature>
<comment type="caution">
    <text evidence="2">The sequence shown here is derived from an EMBL/GenBank/DDBJ whole genome shotgun (WGS) entry which is preliminary data.</text>
</comment>
<organism evidence="2 3">
    <name type="scientific">Actinomadura barringtoniae</name>
    <dbReference type="NCBI Taxonomy" id="1427535"/>
    <lineage>
        <taxon>Bacteria</taxon>
        <taxon>Bacillati</taxon>
        <taxon>Actinomycetota</taxon>
        <taxon>Actinomycetes</taxon>
        <taxon>Streptosporangiales</taxon>
        <taxon>Thermomonosporaceae</taxon>
        <taxon>Actinomadura</taxon>
    </lineage>
</organism>
<protein>
    <submittedName>
        <fullName evidence="2">VOC family protein</fullName>
    </submittedName>
</protein>
<dbReference type="CDD" id="cd07247">
    <property type="entry name" value="SgaA_N_like"/>
    <property type="match status" value="2"/>
</dbReference>
<dbReference type="PANTHER" id="PTHR33993:SF10">
    <property type="entry name" value="CONSERVED PROTEIN"/>
    <property type="match status" value="1"/>
</dbReference>
<dbReference type="PANTHER" id="PTHR33993">
    <property type="entry name" value="GLYOXALASE-RELATED"/>
    <property type="match status" value="1"/>
</dbReference>
<evidence type="ECO:0000313" key="3">
    <source>
        <dbReference type="Proteomes" id="UP000669179"/>
    </source>
</evidence>
<dbReference type="InterPro" id="IPR029068">
    <property type="entry name" value="Glyas_Bleomycin-R_OHBP_Dase"/>
</dbReference>
<evidence type="ECO:0000259" key="1">
    <source>
        <dbReference type="PROSITE" id="PS51819"/>
    </source>
</evidence>
<evidence type="ECO:0000313" key="2">
    <source>
        <dbReference type="EMBL" id="MBO2454076.1"/>
    </source>
</evidence>
<dbReference type="AlphaFoldDB" id="A0A939PJV5"/>
<feature type="domain" description="VOC" evidence="1">
    <location>
        <begin position="133"/>
        <end position="248"/>
    </location>
</feature>
<sequence length="250" mass="26862">MTFEAGHPCWADLSTPDIEASKAFYGGLFGWEPQTSPESGGYTMFNLRDGHIAAAMPQQSPGFPTAWTTYISVADADSTAKAVQDAGGQILMGPLDITDQGRIALFADAQGAVLGLWQPLAFQGAALTREPNTYCWSELACRDVEGAKTFYSEVFGWSGETHVFGTSSYTEWDTGARPFAGMVEMNEVWPPEVPAHWMVYFAVEDCDAAASKAADLGGLISVPPHDIPSGRFAVLNDPQGAVFSIIRLAH</sequence>
<proteinExistence type="predicted"/>
<dbReference type="Gene3D" id="3.10.180.10">
    <property type="entry name" value="2,3-Dihydroxybiphenyl 1,2-Dioxygenase, domain 1"/>
    <property type="match status" value="2"/>
</dbReference>
<dbReference type="InterPro" id="IPR004360">
    <property type="entry name" value="Glyas_Fos-R_dOase_dom"/>
</dbReference>
<dbReference type="EMBL" id="JAGEOJ010000024">
    <property type="protein sequence ID" value="MBO2454076.1"/>
    <property type="molecule type" value="Genomic_DNA"/>
</dbReference>
<dbReference type="SUPFAM" id="SSF54593">
    <property type="entry name" value="Glyoxalase/Bleomycin resistance protein/Dihydroxybiphenyl dioxygenase"/>
    <property type="match status" value="2"/>
</dbReference>
<dbReference type="PROSITE" id="PS51819">
    <property type="entry name" value="VOC"/>
    <property type="match status" value="2"/>
</dbReference>
<dbReference type="RefSeq" id="WP_208262202.1">
    <property type="nucleotide sequence ID" value="NZ_JAGEOJ010000024.1"/>
</dbReference>
<gene>
    <name evidence="2" type="ORF">J4573_43795</name>
</gene>
<dbReference type="InterPro" id="IPR052164">
    <property type="entry name" value="Anthracycline_SecMetBiosynth"/>
</dbReference>
<dbReference type="InterPro" id="IPR037523">
    <property type="entry name" value="VOC_core"/>
</dbReference>
<dbReference type="Pfam" id="PF00903">
    <property type="entry name" value="Glyoxalase"/>
    <property type="match status" value="2"/>
</dbReference>
<dbReference type="Proteomes" id="UP000669179">
    <property type="component" value="Unassembled WGS sequence"/>
</dbReference>
<accession>A0A939PJV5</accession>
<keyword evidence="3" id="KW-1185">Reference proteome</keyword>